<dbReference type="Proteomes" id="UP000238823">
    <property type="component" value="Unassembled WGS sequence"/>
</dbReference>
<evidence type="ECO:0000313" key="4">
    <source>
        <dbReference type="Proteomes" id="UP000238823"/>
    </source>
</evidence>
<dbReference type="Gene3D" id="3.40.390.10">
    <property type="entry name" value="Collagenase (Catalytic Domain)"/>
    <property type="match status" value="1"/>
</dbReference>
<evidence type="ECO:0000256" key="2">
    <source>
        <dbReference type="SAM" id="SignalP"/>
    </source>
</evidence>
<dbReference type="Pfam" id="PF13582">
    <property type="entry name" value="Reprolysin_3"/>
    <property type="match status" value="1"/>
</dbReference>
<name>A0A2S9YQR5_9BACT</name>
<protein>
    <submittedName>
        <fullName evidence="3">Uncharacterized protein</fullName>
    </submittedName>
</protein>
<sequence length="514" mass="55489">MRTPTLPLILSCSLLGSVACGVGAGELGAAQESAGSAERDTSGEAEEGDPIPAGGISIVEVELNQGTRVPIGVGGDWIDLDQRSNTAIAARDAVIRVHYSVDADWVPREVEARLSLMRSDGSSESLADVRMVEGSSQRGDLDGPFLFRLESDDGQTQAGAQFQVELWDRHPSAGESFELRTWTSPAAGHRPIGFEAVPLQLDLVMVPIEYQGEVVALDEELLLGIVGNLYEQNPVTQISWEVHEPVPHAGQLNSLSSLLPVMAQLRSDEGADPNAYYHALIDVGSQSLGGVFGISYGANDTKDDAGSRVSATVVWSIDPTIAIETFTHEIGHAQGLGHVACPSAVADDPDPSFPNSSGQIGDWGFGVERMQVYDPAEVYDYMSYCGPSWVSDWTWRRTYARIETLTAWDFEGAGPGQLLVGAVQAGRDAEPSWVWWTMPGGVDARRRSSTERFEFETSEGARVVSYADVAELSDRQTRWVKVQLPVDVGELTSIRYVGRDQAVSIDPAVLIRAD</sequence>
<evidence type="ECO:0000256" key="1">
    <source>
        <dbReference type="SAM" id="MobiDB-lite"/>
    </source>
</evidence>
<dbReference type="AlphaFoldDB" id="A0A2S9YQR5"/>
<dbReference type="PROSITE" id="PS51257">
    <property type="entry name" value="PROKAR_LIPOPROTEIN"/>
    <property type="match status" value="1"/>
</dbReference>
<feature type="chain" id="PRO_5015661585" evidence="2">
    <location>
        <begin position="25"/>
        <end position="514"/>
    </location>
</feature>
<dbReference type="GO" id="GO:0008237">
    <property type="term" value="F:metallopeptidase activity"/>
    <property type="evidence" value="ECO:0007669"/>
    <property type="project" value="InterPro"/>
</dbReference>
<feature type="signal peptide" evidence="2">
    <location>
        <begin position="1"/>
        <end position="24"/>
    </location>
</feature>
<keyword evidence="2" id="KW-0732">Signal</keyword>
<accession>A0A2S9YQR5</accession>
<dbReference type="RefSeq" id="WP_106089850.1">
    <property type="nucleotide sequence ID" value="NZ_PVNL01000054.1"/>
</dbReference>
<reference evidence="3 4" key="1">
    <citation type="submission" date="2018-03" db="EMBL/GenBank/DDBJ databases">
        <title>Draft Genome Sequences of the Obligatory Marine Myxobacteria Enhygromyxa salina SWB007.</title>
        <authorList>
            <person name="Poehlein A."/>
            <person name="Moghaddam J.A."/>
            <person name="Harms H."/>
            <person name="Alanjari M."/>
            <person name="Koenig G.M."/>
            <person name="Daniel R."/>
            <person name="Schaeberle T.F."/>
        </authorList>
    </citation>
    <scope>NUCLEOTIDE SEQUENCE [LARGE SCALE GENOMIC DNA]</scope>
    <source>
        <strain evidence="3 4">SWB007</strain>
    </source>
</reference>
<proteinExistence type="predicted"/>
<comment type="caution">
    <text evidence="3">The sequence shown here is derived from an EMBL/GenBank/DDBJ whole genome shotgun (WGS) entry which is preliminary data.</text>
</comment>
<gene>
    <name evidence="3" type="ORF">ENSA7_28370</name>
</gene>
<dbReference type="InterPro" id="IPR024079">
    <property type="entry name" value="MetalloPept_cat_dom_sf"/>
</dbReference>
<dbReference type="EMBL" id="PVNL01000054">
    <property type="protein sequence ID" value="PRQ07444.1"/>
    <property type="molecule type" value="Genomic_DNA"/>
</dbReference>
<dbReference type="OrthoDB" id="3909977at2"/>
<evidence type="ECO:0000313" key="3">
    <source>
        <dbReference type="EMBL" id="PRQ07444.1"/>
    </source>
</evidence>
<organism evidence="3 4">
    <name type="scientific">Enhygromyxa salina</name>
    <dbReference type="NCBI Taxonomy" id="215803"/>
    <lineage>
        <taxon>Bacteria</taxon>
        <taxon>Pseudomonadati</taxon>
        <taxon>Myxococcota</taxon>
        <taxon>Polyangia</taxon>
        <taxon>Nannocystales</taxon>
        <taxon>Nannocystaceae</taxon>
        <taxon>Enhygromyxa</taxon>
    </lineage>
</organism>
<feature type="region of interest" description="Disordered" evidence="1">
    <location>
        <begin position="31"/>
        <end position="53"/>
    </location>
</feature>
<dbReference type="SUPFAM" id="SSF55486">
    <property type="entry name" value="Metalloproteases ('zincins'), catalytic domain"/>
    <property type="match status" value="1"/>
</dbReference>